<evidence type="ECO:0000256" key="10">
    <source>
        <dbReference type="ARBA" id="ARBA00040780"/>
    </source>
</evidence>
<dbReference type="EMBL" id="PYKB01000098">
    <property type="protein sequence ID" value="TGD05457.1"/>
    <property type="molecule type" value="Genomic_DNA"/>
</dbReference>
<keyword evidence="4 11" id="KW-0813">Transport</keyword>
<dbReference type="InterPro" id="IPR035906">
    <property type="entry name" value="MetI-like_sf"/>
</dbReference>
<dbReference type="GO" id="GO:0005886">
    <property type="term" value="C:plasma membrane"/>
    <property type="evidence" value="ECO:0007669"/>
    <property type="project" value="UniProtKB-SubCell"/>
</dbReference>
<dbReference type="InterPro" id="IPR000515">
    <property type="entry name" value="MetI-like"/>
</dbReference>
<evidence type="ECO:0000256" key="1">
    <source>
        <dbReference type="ARBA" id="ARBA00004429"/>
    </source>
</evidence>
<dbReference type="Proteomes" id="UP000298491">
    <property type="component" value="Unassembled WGS sequence"/>
</dbReference>
<name>A0A659RUD6_SALET</name>
<organism evidence="13 14">
    <name type="scientific">Salmonella enterica subsp. enterica serovar Wilhelmsburg</name>
    <dbReference type="NCBI Taxonomy" id="1960126"/>
    <lineage>
        <taxon>Bacteria</taxon>
        <taxon>Pseudomonadati</taxon>
        <taxon>Pseudomonadota</taxon>
        <taxon>Gammaproteobacteria</taxon>
        <taxon>Enterobacterales</taxon>
        <taxon>Enterobacteriaceae</taxon>
        <taxon>Salmonella</taxon>
    </lineage>
</organism>
<evidence type="ECO:0000256" key="2">
    <source>
        <dbReference type="ARBA" id="ARBA00008852"/>
    </source>
</evidence>
<dbReference type="CDD" id="cd06261">
    <property type="entry name" value="TM_PBP2"/>
    <property type="match status" value="1"/>
</dbReference>
<feature type="domain" description="ABC transmembrane type-1" evidence="12">
    <location>
        <begin position="1"/>
        <end position="81"/>
    </location>
</feature>
<keyword evidence="9" id="KW-0472">Membrane</keyword>
<reference evidence="13 14" key="1">
    <citation type="submission" date="2018-03" db="EMBL/GenBank/DDBJ databases">
        <title>Non-Typhoidal Salmonella genome sequencing and assembly.</title>
        <authorList>
            <person name="Matchawe C."/>
        </authorList>
    </citation>
    <scope>NUCLEOTIDE SEQUENCE [LARGE SCALE GENOMIC DNA]</scope>
    <source>
        <strain evidence="13 14">35dea</strain>
    </source>
</reference>
<evidence type="ECO:0000256" key="7">
    <source>
        <dbReference type="ARBA" id="ARBA00022692"/>
    </source>
</evidence>
<keyword evidence="8" id="KW-1133">Transmembrane helix</keyword>
<keyword evidence="6" id="KW-0997">Cell inner membrane</keyword>
<keyword evidence="7" id="KW-0812">Transmembrane</keyword>
<dbReference type="Gene3D" id="1.10.3720.10">
    <property type="entry name" value="MetI-like"/>
    <property type="match status" value="1"/>
</dbReference>
<evidence type="ECO:0000313" key="13">
    <source>
        <dbReference type="EMBL" id="TGD05457.1"/>
    </source>
</evidence>
<evidence type="ECO:0000256" key="5">
    <source>
        <dbReference type="ARBA" id="ARBA00022475"/>
    </source>
</evidence>
<feature type="non-terminal residue" evidence="13">
    <location>
        <position position="81"/>
    </location>
</feature>
<gene>
    <name evidence="13" type="ORF">C9F09_01135</name>
</gene>
<comment type="subcellular location">
    <subcellularLocation>
        <location evidence="1">Cell inner membrane</location>
        <topology evidence="1">Multi-pass membrane protein</topology>
    </subcellularLocation>
    <subcellularLocation>
        <location evidence="11">Cell membrane</location>
        <topology evidence="11">Multi-pass membrane protein</topology>
    </subcellularLocation>
</comment>
<keyword evidence="5" id="KW-1003">Cell membrane</keyword>
<accession>A0A659RUD6</accession>
<dbReference type="Pfam" id="PF00528">
    <property type="entry name" value="BPD_transp_1"/>
    <property type="match status" value="1"/>
</dbReference>
<dbReference type="PROSITE" id="PS50928">
    <property type="entry name" value="ABC_TM1"/>
    <property type="match status" value="1"/>
</dbReference>
<proteinExistence type="inferred from homology"/>
<evidence type="ECO:0000256" key="11">
    <source>
        <dbReference type="RuleBase" id="RU363032"/>
    </source>
</evidence>
<comment type="similarity">
    <text evidence="2">Belongs to the binding-protein-dependent transport system permease family. UgpAE subfamily.</text>
</comment>
<evidence type="ECO:0000256" key="4">
    <source>
        <dbReference type="ARBA" id="ARBA00022448"/>
    </source>
</evidence>
<dbReference type="SUPFAM" id="SSF161098">
    <property type="entry name" value="MetI-like"/>
    <property type="match status" value="1"/>
</dbReference>
<dbReference type="PANTHER" id="PTHR43227:SF9">
    <property type="entry name" value="SN-GLYCEROL-3-PHOSPHATE TRANSPORT SYSTEM PERMEASE PROTEIN UGPA"/>
    <property type="match status" value="1"/>
</dbReference>
<evidence type="ECO:0000256" key="6">
    <source>
        <dbReference type="ARBA" id="ARBA00022519"/>
    </source>
</evidence>
<protein>
    <recommendedName>
        <fullName evidence="10">sn-glycerol-3-phosphate transport system permease protein UgpA</fullName>
    </recommendedName>
</protein>
<dbReference type="InterPro" id="IPR050809">
    <property type="entry name" value="UgpAE/MalFG_permease"/>
</dbReference>
<evidence type="ECO:0000313" key="14">
    <source>
        <dbReference type="Proteomes" id="UP000298491"/>
    </source>
</evidence>
<dbReference type="PANTHER" id="PTHR43227">
    <property type="entry name" value="BLL4140 PROTEIN"/>
    <property type="match status" value="1"/>
</dbReference>
<evidence type="ECO:0000259" key="12">
    <source>
        <dbReference type="PROSITE" id="PS50928"/>
    </source>
</evidence>
<comment type="subunit">
    <text evidence="3">The complex is composed of two ATP-binding proteins (UgpC), two transmembrane proteins (UgpA and UgpE) and a solute-binding protein (UgpB).</text>
</comment>
<comment type="caution">
    <text evidence="13">The sequence shown here is derived from an EMBL/GenBank/DDBJ whole genome shotgun (WGS) entry which is preliminary data.</text>
</comment>
<dbReference type="GO" id="GO:0055085">
    <property type="term" value="P:transmembrane transport"/>
    <property type="evidence" value="ECO:0007669"/>
    <property type="project" value="InterPro"/>
</dbReference>
<dbReference type="AlphaFoldDB" id="A0A659RUD6"/>
<evidence type="ECO:0000256" key="8">
    <source>
        <dbReference type="ARBA" id="ARBA00022989"/>
    </source>
</evidence>
<feature type="non-terminal residue" evidence="13">
    <location>
        <position position="1"/>
    </location>
</feature>
<evidence type="ECO:0000256" key="3">
    <source>
        <dbReference type="ARBA" id="ARBA00011557"/>
    </source>
</evidence>
<sequence>FNPGRGLITHFLGEFGYDWNPAQNSGQALFLVVVASVWKQISYNFLFFFAALQSIPRSLVEAAAIDGAGPSRRFCRRAWPR</sequence>
<evidence type="ECO:0000256" key="9">
    <source>
        <dbReference type="ARBA" id="ARBA00023136"/>
    </source>
</evidence>